<feature type="signal peptide" evidence="15">
    <location>
        <begin position="1"/>
        <end position="24"/>
    </location>
</feature>
<evidence type="ECO:0000256" key="2">
    <source>
        <dbReference type="ARBA" id="ARBA00009450"/>
    </source>
</evidence>
<dbReference type="Gene3D" id="3.30.1950.10">
    <property type="entry name" value="wza like domain"/>
    <property type="match status" value="1"/>
</dbReference>
<dbReference type="STRING" id="376489.A5892_13780"/>
<sequence length="376" mass="40469">MTGTLTRWCFCLAFIAPIAGCAFAPGGNIDYSTDSAPIDDLVDVEPITLGLVRAQATEARLTRDAFDRSIRTSREQLPVYEYRIGAGDILSVVVYDHPELTNPAGGDQSAAERGTVVHADGTIYYPYIGTIQAEGRTIQEIRSEISGRLASFISTPQIDVRVVGFNSQKFYVTGQVNQSGVQAITNVPMTVLDAIASAGGLGDDADWHEVTLTHDGQDIRLSLYDMLANGDLSQNRVLQNGDVLHVPDVGNQKVYVMGEVGSARAIPMGGTRYSLTDALAQSGGMNEASANATGIFVIRQAPEGSDKLATVYQLNAKNSAALMLGAQFMLQPTDIIYVTTTALGRWNRTISLLLPSVTSIYQVTRTGNEVDDLRNR</sequence>
<evidence type="ECO:0000256" key="7">
    <source>
        <dbReference type="ARBA" id="ARBA00022729"/>
    </source>
</evidence>
<dbReference type="GO" id="GO:0015288">
    <property type="term" value="F:porin activity"/>
    <property type="evidence" value="ECO:0007669"/>
    <property type="project" value="UniProtKB-KW"/>
</dbReference>
<evidence type="ECO:0000256" key="15">
    <source>
        <dbReference type="SAM" id="SignalP"/>
    </source>
</evidence>
<dbReference type="GO" id="GO:0006811">
    <property type="term" value="P:monoatomic ion transport"/>
    <property type="evidence" value="ECO:0007669"/>
    <property type="project" value="UniProtKB-KW"/>
</dbReference>
<keyword evidence="20" id="KW-1185">Reference proteome</keyword>
<evidence type="ECO:0000259" key="16">
    <source>
        <dbReference type="Pfam" id="PF02563"/>
    </source>
</evidence>
<dbReference type="InterPro" id="IPR003715">
    <property type="entry name" value="Poly_export_N"/>
</dbReference>
<evidence type="ECO:0000256" key="10">
    <source>
        <dbReference type="ARBA" id="ARBA00023114"/>
    </source>
</evidence>
<evidence type="ECO:0000256" key="12">
    <source>
        <dbReference type="ARBA" id="ARBA00023139"/>
    </source>
</evidence>
<name>A0A172YGL3_9GAMM</name>
<keyword evidence="4" id="KW-1134">Transmembrane beta strand</keyword>
<proteinExistence type="inferred from homology"/>
<dbReference type="Gene3D" id="1.20.5.70">
    <property type="match status" value="1"/>
</dbReference>
<feature type="domain" description="SLBB" evidence="18">
    <location>
        <begin position="168"/>
        <end position="246"/>
    </location>
</feature>
<evidence type="ECO:0000259" key="18">
    <source>
        <dbReference type="Pfam" id="PF22461"/>
    </source>
</evidence>
<comment type="similarity">
    <text evidence="2">Belongs to the BexD/CtrA/VexA family.</text>
</comment>
<dbReference type="InterPro" id="IPR054765">
    <property type="entry name" value="SLBB_dom"/>
</dbReference>
<feature type="domain" description="SLBB" evidence="18">
    <location>
        <begin position="252"/>
        <end position="338"/>
    </location>
</feature>
<protein>
    <submittedName>
        <fullName evidence="19">Polysaccharide export protein Wza</fullName>
    </submittedName>
</protein>
<evidence type="ECO:0000256" key="9">
    <source>
        <dbReference type="ARBA" id="ARBA00023065"/>
    </source>
</evidence>
<keyword evidence="6" id="KW-0812">Transmembrane</keyword>
<feature type="chain" id="PRO_5008004694" evidence="15">
    <location>
        <begin position="25"/>
        <end position="376"/>
    </location>
</feature>
<keyword evidence="12" id="KW-0564">Palmitate</keyword>
<evidence type="ECO:0000256" key="4">
    <source>
        <dbReference type="ARBA" id="ARBA00022452"/>
    </source>
</evidence>
<evidence type="ECO:0000256" key="13">
    <source>
        <dbReference type="ARBA" id="ARBA00023237"/>
    </source>
</evidence>
<dbReference type="GO" id="GO:0046930">
    <property type="term" value="C:pore complex"/>
    <property type="evidence" value="ECO:0007669"/>
    <property type="project" value="UniProtKB-KW"/>
</dbReference>
<keyword evidence="11" id="KW-0472">Membrane</keyword>
<dbReference type="Pfam" id="PF02563">
    <property type="entry name" value="Poly_export"/>
    <property type="match status" value="1"/>
</dbReference>
<evidence type="ECO:0000313" key="20">
    <source>
        <dbReference type="Proteomes" id="UP000077875"/>
    </source>
</evidence>
<keyword evidence="13" id="KW-0998">Cell outer membrane</keyword>
<organism evidence="19 20">
    <name type="scientific">Halotalea alkalilenta</name>
    <dbReference type="NCBI Taxonomy" id="376489"/>
    <lineage>
        <taxon>Bacteria</taxon>
        <taxon>Pseudomonadati</taxon>
        <taxon>Pseudomonadota</taxon>
        <taxon>Gammaproteobacteria</taxon>
        <taxon>Oceanospirillales</taxon>
        <taxon>Halomonadaceae</taxon>
        <taxon>Halotalea</taxon>
    </lineage>
</organism>
<accession>A0A172YGL3</accession>
<evidence type="ECO:0000256" key="8">
    <source>
        <dbReference type="ARBA" id="ARBA00023047"/>
    </source>
</evidence>
<comment type="subcellular location">
    <subcellularLocation>
        <location evidence="1">Cell outer membrane</location>
        <topology evidence="1">Multi-pass membrane protein</topology>
    </subcellularLocation>
</comment>
<dbReference type="EMBL" id="CP015243">
    <property type="protein sequence ID" value="ANF58408.1"/>
    <property type="molecule type" value="Genomic_DNA"/>
</dbReference>
<feature type="domain" description="Outer-membrane lipoprotein Wza C-terminal" evidence="17">
    <location>
        <begin position="345"/>
        <end position="369"/>
    </location>
</feature>
<evidence type="ECO:0000256" key="14">
    <source>
        <dbReference type="ARBA" id="ARBA00023288"/>
    </source>
</evidence>
<dbReference type="AlphaFoldDB" id="A0A172YGL3"/>
<feature type="domain" description="Polysaccharide export protein N-terminal" evidence="16">
    <location>
        <begin position="79"/>
        <end position="162"/>
    </location>
</feature>
<evidence type="ECO:0000256" key="6">
    <source>
        <dbReference type="ARBA" id="ARBA00022692"/>
    </source>
</evidence>
<dbReference type="Pfam" id="PF18412">
    <property type="entry name" value="Wza_C"/>
    <property type="match status" value="1"/>
</dbReference>
<keyword evidence="14" id="KW-0449">Lipoprotein</keyword>
<dbReference type="GO" id="GO:0009279">
    <property type="term" value="C:cell outer membrane"/>
    <property type="evidence" value="ECO:0007669"/>
    <property type="project" value="UniProtKB-SubCell"/>
</dbReference>
<keyword evidence="10" id="KW-0626">Porin</keyword>
<dbReference type="NCBIfam" id="NF011658">
    <property type="entry name" value="PRK15078.1"/>
    <property type="match status" value="1"/>
</dbReference>
<dbReference type="RefSeq" id="WP_064123292.1">
    <property type="nucleotide sequence ID" value="NZ_CP015243.1"/>
</dbReference>
<keyword evidence="8" id="KW-0625">Polysaccharide transport</keyword>
<reference evidence="19 20" key="1">
    <citation type="submission" date="2016-04" db="EMBL/GenBank/DDBJ databases">
        <title>Complete Genome Sequence of Halotalea alkalilenta IHB B 13600.</title>
        <authorList>
            <person name="Swarnkar M.K."/>
            <person name="Sharma A."/>
            <person name="Kaushal K."/>
            <person name="Soni R."/>
            <person name="Rana S."/>
            <person name="Singh A.K."/>
            <person name="Gulati A."/>
        </authorList>
    </citation>
    <scope>NUCLEOTIDE SEQUENCE [LARGE SCALE GENOMIC DNA]</scope>
    <source>
        <strain evidence="19 20">IHB B 13600</strain>
    </source>
</reference>
<dbReference type="Proteomes" id="UP000077875">
    <property type="component" value="Chromosome"/>
</dbReference>
<evidence type="ECO:0000313" key="19">
    <source>
        <dbReference type="EMBL" id="ANF58408.1"/>
    </source>
</evidence>
<gene>
    <name evidence="19" type="ORF">A5892_13780</name>
</gene>
<dbReference type="PANTHER" id="PTHR33619:SF3">
    <property type="entry name" value="POLYSACCHARIDE EXPORT PROTEIN GFCE-RELATED"/>
    <property type="match status" value="1"/>
</dbReference>
<evidence type="ECO:0000256" key="11">
    <source>
        <dbReference type="ARBA" id="ARBA00023136"/>
    </source>
</evidence>
<evidence type="ECO:0000259" key="17">
    <source>
        <dbReference type="Pfam" id="PF18412"/>
    </source>
</evidence>
<evidence type="ECO:0000256" key="3">
    <source>
        <dbReference type="ARBA" id="ARBA00022448"/>
    </source>
</evidence>
<dbReference type="Gene3D" id="3.10.560.10">
    <property type="entry name" value="Outer membrane lipoprotein wza domain like"/>
    <property type="match status" value="2"/>
</dbReference>
<evidence type="ECO:0000256" key="5">
    <source>
        <dbReference type="ARBA" id="ARBA00022597"/>
    </source>
</evidence>
<keyword evidence="9" id="KW-0406">Ion transport</keyword>
<dbReference type="InterPro" id="IPR049712">
    <property type="entry name" value="Poly_export"/>
</dbReference>
<dbReference type="GO" id="GO:0015159">
    <property type="term" value="F:polysaccharide transmembrane transporter activity"/>
    <property type="evidence" value="ECO:0007669"/>
    <property type="project" value="InterPro"/>
</dbReference>
<keyword evidence="7 15" id="KW-0732">Signal</keyword>
<dbReference type="KEGG" id="haa:A5892_13780"/>
<dbReference type="PANTHER" id="PTHR33619">
    <property type="entry name" value="POLYSACCHARIDE EXPORT PROTEIN GFCE-RELATED"/>
    <property type="match status" value="1"/>
</dbReference>
<dbReference type="Pfam" id="PF22461">
    <property type="entry name" value="SLBB_2"/>
    <property type="match status" value="2"/>
</dbReference>
<keyword evidence="5" id="KW-0762">Sugar transport</keyword>
<keyword evidence="3" id="KW-0813">Transport</keyword>
<evidence type="ECO:0000256" key="1">
    <source>
        <dbReference type="ARBA" id="ARBA00004571"/>
    </source>
</evidence>
<dbReference type="InterPro" id="IPR040716">
    <property type="entry name" value="Wza_C"/>
</dbReference>